<protein>
    <submittedName>
        <fullName evidence="1">Uncharacterized protein</fullName>
    </submittedName>
</protein>
<gene>
    <name evidence="1" type="ORF">EHQ83_08220</name>
</gene>
<dbReference type="RefSeq" id="WP_135571780.1">
    <property type="nucleotide sequence ID" value="NZ_RQGK01000072.1"/>
</dbReference>
<dbReference type="Proteomes" id="UP000297613">
    <property type="component" value="Unassembled WGS sequence"/>
</dbReference>
<accession>A0A6N4QS85</accession>
<evidence type="ECO:0000313" key="1">
    <source>
        <dbReference type="EMBL" id="TGL85287.1"/>
    </source>
</evidence>
<organism evidence="1 2">
    <name type="scientific">Leptospira yasudae</name>
    <dbReference type="NCBI Taxonomy" id="2202201"/>
    <lineage>
        <taxon>Bacteria</taxon>
        <taxon>Pseudomonadati</taxon>
        <taxon>Spirochaetota</taxon>
        <taxon>Spirochaetia</taxon>
        <taxon>Leptospirales</taxon>
        <taxon>Leptospiraceae</taxon>
        <taxon>Leptospira</taxon>
    </lineage>
</organism>
<sequence>MKYAKIQIMTFLLLVSTGIWGQEEIRPGEDCITAKDNPSLKALKTMKDDDVLKQEFLGTLSSNMNLGRWSWGLAWATSHLRPKGKEFTDFMKSKPNEKDKKAFRDWTKKSCDNIPYYAQYYGLKEGKAYCTDTNRGVGEILLSYIYIMSDEKKVDSFYILPGKQNNKLGFYERNRPKEITIYYLVPEGVSPIQGGELSFPNPWLYQKQKVTLRNAFGYQKIQIPNFDNIFEDTQNVDYRSKIVMIAIEINSVWDGSKEKDITCITDIRSGGGDEKEYQYVPK</sequence>
<reference evidence="1 2" key="1">
    <citation type="journal article" date="2019" name="PLoS Negl. Trop. Dis.">
        <title>Revisiting the worldwide diversity of Leptospira species in the environment.</title>
        <authorList>
            <person name="Vincent A.T."/>
            <person name="Schiettekatte O."/>
            <person name="Bourhy P."/>
            <person name="Veyrier F.J."/>
            <person name="Picardeau M."/>
        </authorList>
    </citation>
    <scope>NUCLEOTIDE SEQUENCE [LARGE SCALE GENOMIC DNA]</scope>
    <source>
        <strain evidence="1 2">201702445</strain>
    </source>
</reference>
<dbReference type="AlphaFoldDB" id="A0A6N4QS85"/>
<evidence type="ECO:0000313" key="2">
    <source>
        <dbReference type="Proteomes" id="UP000297613"/>
    </source>
</evidence>
<comment type="caution">
    <text evidence="1">The sequence shown here is derived from an EMBL/GenBank/DDBJ whole genome shotgun (WGS) entry which is preliminary data.</text>
</comment>
<proteinExistence type="predicted"/>
<name>A0A6N4QS85_9LEPT</name>
<dbReference type="EMBL" id="RQGM01000030">
    <property type="protein sequence ID" value="TGL85287.1"/>
    <property type="molecule type" value="Genomic_DNA"/>
</dbReference>